<proteinExistence type="predicted"/>
<evidence type="ECO:0000313" key="2">
    <source>
        <dbReference type="Proteomes" id="UP000219068"/>
    </source>
</evidence>
<name>A0A285T5Q7_9PROT</name>
<dbReference type="AlphaFoldDB" id="A0A285T5Q7"/>
<gene>
    <name evidence="1" type="ORF">SAMN05428964_102393</name>
</gene>
<accession>A0A285T5Q7</accession>
<dbReference type="Proteomes" id="UP000219068">
    <property type="component" value="Unassembled WGS sequence"/>
</dbReference>
<sequence length="298" mass="33845">MIGIVSHDAGGAEIITSYVQRNKLECAFCVEGPASEVVQRKLGPVKRMPLRELIVSCSWLLCGTSFLSELEWTAISLARKSGKRCAVMLDHWVNYRQRFVRQGEWHWPDELWAGDNVSARIAEEILPEVPVKLVPNAYFEDIRESIAKFPQASSCSDKGKNILYACEPLREDGKKLYNNERHWGYTEEEAIIYFLKNVECICPKIDNITIRPHPQENMDKYNWVKTEFDLPINCDKESLLFKQVAENHIVAGCATMAMVVGLIAKKRVVSCIPPGGSTIPLPHPQIENMNLLVQAFRK</sequence>
<dbReference type="EMBL" id="OBMM01000002">
    <property type="protein sequence ID" value="SOC16707.1"/>
    <property type="molecule type" value="Genomic_DNA"/>
</dbReference>
<protein>
    <submittedName>
        <fullName evidence="1">Uncharacterized protein</fullName>
    </submittedName>
</protein>
<reference evidence="1 2" key="1">
    <citation type="submission" date="2017-08" db="EMBL/GenBank/DDBJ databases">
        <authorList>
            <person name="de Groot N.N."/>
        </authorList>
    </citation>
    <scope>NUCLEOTIDE SEQUENCE [LARGE SCALE GENOMIC DNA]</scope>
    <source>
        <strain evidence="1 2">USBA 78</strain>
    </source>
</reference>
<organism evidence="1 2">
    <name type="scientific">Thalassospira xiamenensis</name>
    <dbReference type="NCBI Taxonomy" id="220697"/>
    <lineage>
        <taxon>Bacteria</taxon>
        <taxon>Pseudomonadati</taxon>
        <taxon>Pseudomonadota</taxon>
        <taxon>Alphaproteobacteria</taxon>
        <taxon>Rhodospirillales</taxon>
        <taxon>Thalassospiraceae</taxon>
        <taxon>Thalassospira</taxon>
    </lineage>
</organism>
<evidence type="ECO:0000313" key="1">
    <source>
        <dbReference type="EMBL" id="SOC16707.1"/>
    </source>
</evidence>
<dbReference type="RefSeq" id="WP_097051798.1">
    <property type="nucleotide sequence ID" value="NZ_OBMM01000002.1"/>
</dbReference>